<evidence type="ECO:0000256" key="1">
    <source>
        <dbReference type="SAM" id="MobiDB-lite"/>
    </source>
</evidence>
<protein>
    <submittedName>
        <fullName evidence="2">Uncharacterized protein</fullName>
    </submittedName>
</protein>
<dbReference type="EMBL" id="QGTX01000001">
    <property type="protein sequence ID" value="PWW24140.1"/>
    <property type="molecule type" value="Genomic_DNA"/>
</dbReference>
<organism evidence="2 3">
    <name type="scientific">Geodermatophilus normandii</name>
    <dbReference type="NCBI Taxonomy" id="1137989"/>
    <lineage>
        <taxon>Bacteria</taxon>
        <taxon>Bacillati</taxon>
        <taxon>Actinomycetota</taxon>
        <taxon>Actinomycetes</taxon>
        <taxon>Geodermatophilales</taxon>
        <taxon>Geodermatophilaceae</taxon>
        <taxon>Geodermatophilus</taxon>
    </lineage>
</organism>
<feature type="compositionally biased region" description="Polar residues" evidence="1">
    <location>
        <begin position="30"/>
        <end position="43"/>
    </location>
</feature>
<dbReference type="AlphaFoldDB" id="A0A317QR19"/>
<proteinExistence type="predicted"/>
<reference evidence="3" key="1">
    <citation type="submission" date="2018-05" db="EMBL/GenBank/DDBJ databases">
        <authorList>
            <person name="Klenk H.-P."/>
            <person name="Huntemann M."/>
            <person name="Clum A."/>
            <person name="Pillay M."/>
            <person name="Palaniappan K."/>
            <person name="Varghese N."/>
            <person name="Mikhailova N."/>
            <person name="Stamatis D."/>
            <person name="Reddy T."/>
            <person name="Daum C."/>
            <person name="Shapiro N."/>
            <person name="Ivanova N."/>
            <person name="Kyrpides N."/>
            <person name="Woyke T."/>
        </authorList>
    </citation>
    <scope>NUCLEOTIDE SEQUENCE [LARGE SCALE GENOMIC DNA]</scope>
    <source>
        <strain evidence="3">DSM 45417</strain>
    </source>
</reference>
<evidence type="ECO:0000313" key="2">
    <source>
        <dbReference type="EMBL" id="PWW24140.1"/>
    </source>
</evidence>
<gene>
    <name evidence="2" type="ORF">JD79_03318</name>
</gene>
<evidence type="ECO:0000313" key="3">
    <source>
        <dbReference type="Proteomes" id="UP000246661"/>
    </source>
</evidence>
<dbReference type="Proteomes" id="UP000246661">
    <property type="component" value="Unassembled WGS sequence"/>
</dbReference>
<keyword evidence="3" id="KW-1185">Reference proteome</keyword>
<sequence length="43" mass="4257">MPTTVVKKTDSAASAVAVPDRCPSSGLPMTMNSTGAMATSGTQ</sequence>
<feature type="region of interest" description="Disordered" evidence="1">
    <location>
        <begin position="1"/>
        <end position="43"/>
    </location>
</feature>
<name>A0A317QR19_9ACTN</name>
<accession>A0A317QR19</accession>
<comment type="caution">
    <text evidence="2">The sequence shown here is derived from an EMBL/GenBank/DDBJ whole genome shotgun (WGS) entry which is preliminary data.</text>
</comment>